<reference evidence="3" key="1">
    <citation type="journal article" date="2019" name="Int. J. Syst. Evol. Microbiol.">
        <title>The Global Catalogue of Microorganisms (GCM) 10K type strain sequencing project: providing services to taxonomists for standard genome sequencing and annotation.</title>
        <authorList>
            <consortium name="The Broad Institute Genomics Platform"/>
            <consortium name="The Broad Institute Genome Sequencing Center for Infectious Disease"/>
            <person name="Wu L."/>
            <person name="Ma J."/>
        </authorList>
    </citation>
    <scope>NUCLEOTIDE SEQUENCE [LARGE SCALE GENOMIC DNA]</scope>
    <source>
        <strain evidence="3">JCM 31696</strain>
    </source>
</reference>
<keyword evidence="3" id="KW-1185">Reference proteome</keyword>
<dbReference type="EMBL" id="JBHTIR010000867">
    <property type="protein sequence ID" value="MFD0851883.1"/>
    <property type="molecule type" value="Genomic_DNA"/>
</dbReference>
<dbReference type="Proteomes" id="UP001597083">
    <property type="component" value="Unassembled WGS sequence"/>
</dbReference>
<proteinExistence type="predicted"/>
<organism evidence="2 3">
    <name type="scientific">Actinomadura adrarensis</name>
    <dbReference type="NCBI Taxonomy" id="1819600"/>
    <lineage>
        <taxon>Bacteria</taxon>
        <taxon>Bacillati</taxon>
        <taxon>Actinomycetota</taxon>
        <taxon>Actinomycetes</taxon>
        <taxon>Streptosporangiales</taxon>
        <taxon>Thermomonosporaceae</taxon>
        <taxon>Actinomadura</taxon>
    </lineage>
</organism>
<dbReference type="Pfam" id="PF14013">
    <property type="entry name" value="MT0933_antitox"/>
    <property type="match status" value="1"/>
</dbReference>
<dbReference type="InterPro" id="IPR028037">
    <property type="entry name" value="Antitoxin_Rv0909/MT0933"/>
</dbReference>
<evidence type="ECO:0000256" key="1">
    <source>
        <dbReference type="SAM" id="MobiDB-lite"/>
    </source>
</evidence>
<feature type="region of interest" description="Disordered" evidence="1">
    <location>
        <begin position="1"/>
        <end position="65"/>
    </location>
</feature>
<feature type="compositionally biased region" description="Basic and acidic residues" evidence="1">
    <location>
        <begin position="1"/>
        <end position="30"/>
    </location>
</feature>
<evidence type="ECO:0000313" key="2">
    <source>
        <dbReference type="EMBL" id="MFD0851883.1"/>
    </source>
</evidence>
<name>A0ABW3CDV6_9ACTN</name>
<feature type="compositionally biased region" description="Basic and acidic residues" evidence="1">
    <location>
        <begin position="37"/>
        <end position="56"/>
    </location>
</feature>
<sequence length="65" mass="7050">MSIVDKVKEMLGQHPDKGKQGVERAGDMFDQRTGGKYADKVDKAQQKGSDYIDREGGGGGQQPQP</sequence>
<evidence type="ECO:0000313" key="3">
    <source>
        <dbReference type="Proteomes" id="UP001597083"/>
    </source>
</evidence>
<protein>
    <submittedName>
        <fullName evidence="2">Antitoxin</fullName>
    </submittedName>
</protein>
<accession>A0ABW3CDV6</accession>
<comment type="caution">
    <text evidence="2">The sequence shown here is derived from an EMBL/GenBank/DDBJ whole genome shotgun (WGS) entry which is preliminary data.</text>
</comment>
<gene>
    <name evidence="2" type="ORF">ACFQ07_06605</name>
</gene>